<dbReference type="EMBL" id="MU006590">
    <property type="protein sequence ID" value="KAF2744216.1"/>
    <property type="molecule type" value="Genomic_DNA"/>
</dbReference>
<feature type="transmembrane region" description="Helical" evidence="7">
    <location>
        <begin position="402"/>
        <end position="426"/>
    </location>
</feature>
<feature type="transmembrane region" description="Helical" evidence="7">
    <location>
        <begin position="20"/>
        <end position="43"/>
    </location>
</feature>
<dbReference type="CDD" id="cd17325">
    <property type="entry name" value="MFS_MdtG_SLC18_like"/>
    <property type="match status" value="1"/>
</dbReference>
<dbReference type="PANTHER" id="PTHR23506">
    <property type="entry name" value="GH10249P"/>
    <property type="match status" value="1"/>
</dbReference>
<keyword evidence="3 7" id="KW-0812">Transmembrane</keyword>
<feature type="transmembrane region" description="Helical" evidence="7">
    <location>
        <begin position="438"/>
        <end position="457"/>
    </location>
</feature>
<feature type="transmembrane region" description="Helical" evidence="7">
    <location>
        <begin position="156"/>
        <end position="175"/>
    </location>
</feature>
<keyword evidence="2" id="KW-0813">Transport</keyword>
<evidence type="ECO:0000256" key="5">
    <source>
        <dbReference type="ARBA" id="ARBA00023136"/>
    </source>
</evidence>
<dbReference type="Gene3D" id="1.20.1250.20">
    <property type="entry name" value="MFS general substrate transporter like domains"/>
    <property type="match status" value="2"/>
</dbReference>
<feature type="transmembrane region" description="Helical" evidence="7">
    <location>
        <begin position="261"/>
        <end position="285"/>
    </location>
</feature>
<evidence type="ECO:0000256" key="7">
    <source>
        <dbReference type="SAM" id="Phobius"/>
    </source>
</evidence>
<dbReference type="InterPro" id="IPR050930">
    <property type="entry name" value="MFS_Vesicular_Transporter"/>
</dbReference>
<feature type="transmembrane region" description="Helical" evidence="7">
    <location>
        <begin position="95"/>
        <end position="120"/>
    </location>
</feature>
<feature type="transmembrane region" description="Helical" evidence="7">
    <location>
        <begin position="181"/>
        <end position="200"/>
    </location>
</feature>
<dbReference type="Proteomes" id="UP000799440">
    <property type="component" value="Unassembled WGS sequence"/>
</dbReference>
<gene>
    <name evidence="9" type="ORF">M011DRAFT_470629</name>
</gene>
<feature type="region of interest" description="Disordered" evidence="6">
    <location>
        <begin position="209"/>
        <end position="229"/>
    </location>
</feature>
<dbReference type="AlphaFoldDB" id="A0A6A6V2X5"/>
<sequence length="462" mass="48964">MAPSRSSTNGGQSWRSSTIFICMTVGLAAFTDMFLYGLIVPVLPFMLKDRINLPDDQVQGATSVLLAIFAAASLLASPLAGVLSDKVFSSRQIPFLLGLIFLLLSTILLASANSVLMLVFARALQGAAGGTVWTIGLTILVEVVGHENIGKTVGTIFGICSVATLFSPLVGGITYAKSGVMGVFGLGVSVITLDLIMRLLMVEKKDTAASADPESSGPNETTSLLSRTDTFSSDPKYLLPDPQHPLTKTFPILLLFQDRGLLTAFLMGFIQATLLGAFDATIPVVASLRYKFDSFKAGLLFFPLGASQFIFAPIFGWCTDRWGAKPLSIFGFAFLVPVLALLRLPGDLSSQIPVDSQVALYASLLALNGVGLAGISSANIVECGTVLEKYWKANERLFKGRAPYAELYGINNVVFSAGLMVGPMLSGVLTELVGYGNMNAVLAGICGIMAVLIVLFVDARTT</sequence>
<feature type="domain" description="Major facilitator superfamily (MFS) profile" evidence="8">
    <location>
        <begin position="21"/>
        <end position="462"/>
    </location>
</feature>
<dbReference type="SUPFAM" id="SSF103473">
    <property type="entry name" value="MFS general substrate transporter"/>
    <property type="match status" value="1"/>
</dbReference>
<keyword evidence="10" id="KW-1185">Reference proteome</keyword>
<evidence type="ECO:0000256" key="3">
    <source>
        <dbReference type="ARBA" id="ARBA00022692"/>
    </source>
</evidence>
<feature type="transmembrane region" description="Helical" evidence="7">
    <location>
        <begin position="126"/>
        <end position="144"/>
    </location>
</feature>
<keyword evidence="5 7" id="KW-0472">Membrane</keyword>
<evidence type="ECO:0000313" key="10">
    <source>
        <dbReference type="Proteomes" id="UP000799440"/>
    </source>
</evidence>
<evidence type="ECO:0000256" key="4">
    <source>
        <dbReference type="ARBA" id="ARBA00022989"/>
    </source>
</evidence>
<dbReference type="OrthoDB" id="5086884at2759"/>
<dbReference type="GO" id="GO:0022857">
    <property type="term" value="F:transmembrane transporter activity"/>
    <property type="evidence" value="ECO:0007669"/>
    <property type="project" value="InterPro"/>
</dbReference>
<proteinExistence type="predicted"/>
<comment type="subcellular location">
    <subcellularLocation>
        <location evidence="1">Membrane</location>
        <topology evidence="1">Multi-pass membrane protein</topology>
    </subcellularLocation>
</comment>
<dbReference type="InterPro" id="IPR011701">
    <property type="entry name" value="MFS"/>
</dbReference>
<evidence type="ECO:0000256" key="1">
    <source>
        <dbReference type="ARBA" id="ARBA00004141"/>
    </source>
</evidence>
<dbReference type="PANTHER" id="PTHR23506:SF37">
    <property type="entry name" value="MAJOR FACILITATOR SUPERFAMILY (MFS) PROFILE DOMAIN-CONTAINING PROTEIN"/>
    <property type="match status" value="1"/>
</dbReference>
<dbReference type="PROSITE" id="PS50850">
    <property type="entry name" value="MFS"/>
    <property type="match status" value="1"/>
</dbReference>
<dbReference type="GO" id="GO:0016020">
    <property type="term" value="C:membrane"/>
    <property type="evidence" value="ECO:0007669"/>
    <property type="project" value="UniProtKB-SubCell"/>
</dbReference>
<dbReference type="Pfam" id="PF07690">
    <property type="entry name" value="MFS_1"/>
    <property type="match status" value="1"/>
</dbReference>
<feature type="transmembrane region" description="Helical" evidence="7">
    <location>
        <begin position="358"/>
        <end position="381"/>
    </location>
</feature>
<accession>A0A6A6V2X5</accession>
<dbReference type="InterPro" id="IPR020846">
    <property type="entry name" value="MFS_dom"/>
</dbReference>
<feature type="transmembrane region" description="Helical" evidence="7">
    <location>
        <begin position="63"/>
        <end position="83"/>
    </location>
</feature>
<evidence type="ECO:0000256" key="2">
    <source>
        <dbReference type="ARBA" id="ARBA00022448"/>
    </source>
</evidence>
<reference evidence="9" key="1">
    <citation type="journal article" date="2020" name="Stud. Mycol.">
        <title>101 Dothideomycetes genomes: a test case for predicting lifestyles and emergence of pathogens.</title>
        <authorList>
            <person name="Haridas S."/>
            <person name="Albert R."/>
            <person name="Binder M."/>
            <person name="Bloem J."/>
            <person name="Labutti K."/>
            <person name="Salamov A."/>
            <person name="Andreopoulos B."/>
            <person name="Baker S."/>
            <person name="Barry K."/>
            <person name="Bills G."/>
            <person name="Bluhm B."/>
            <person name="Cannon C."/>
            <person name="Castanera R."/>
            <person name="Culley D."/>
            <person name="Daum C."/>
            <person name="Ezra D."/>
            <person name="Gonzalez J."/>
            <person name="Henrissat B."/>
            <person name="Kuo A."/>
            <person name="Liang C."/>
            <person name="Lipzen A."/>
            <person name="Lutzoni F."/>
            <person name="Magnuson J."/>
            <person name="Mondo S."/>
            <person name="Nolan M."/>
            <person name="Ohm R."/>
            <person name="Pangilinan J."/>
            <person name="Park H.-J."/>
            <person name="Ramirez L."/>
            <person name="Alfaro M."/>
            <person name="Sun H."/>
            <person name="Tritt A."/>
            <person name="Yoshinaga Y."/>
            <person name="Zwiers L.-H."/>
            <person name="Turgeon B."/>
            <person name="Goodwin S."/>
            <person name="Spatafora J."/>
            <person name="Crous P."/>
            <person name="Grigoriev I."/>
        </authorList>
    </citation>
    <scope>NUCLEOTIDE SEQUENCE</scope>
    <source>
        <strain evidence="9">CBS 119925</strain>
    </source>
</reference>
<keyword evidence="4 7" id="KW-1133">Transmembrane helix</keyword>
<feature type="compositionally biased region" description="Polar residues" evidence="6">
    <location>
        <begin position="216"/>
        <end position="229"/>
    </location>
</feature>
<dbReference type="InterPro" id="IPR036259">
    <property type="entry name" value="MFS_trans_sf"/>
</dbReference>
<organism evidence="9 10">
    <name type="scientific">Sporormia fimetaria CBS 119925</name>
    <dbReference type="NCBI Taxonomy" id="1340428"/>
    <lineage>
        <taxon>Eukaryota</taxon>
        <taxon>Fungi</taxon>
        <taxon>Dikarya</taxon>
        <taxon>Ascomycota</taxon>
        <taxon>Pezizomycotina</taxon>
        <taxon>Dothideomycetes</taxon>
        <taxon>Pleosporomycetidae</taxon>
        <taxon>Pleosporales</taxon>
        <taxon>Sporormiaceae</taxon>
        <taxon>Sporormia</taxon>
    </lineage>
</organism>
<name>A0A6A6V2X5_9PLEO</name>
<evidence type="ECO:0000256" key="6">
    <source>
        <dbReference type="SAM" id="MobiDB-lite"/>
    </source>
</evidence>
<feature type="transmembrane region" description="Helical" evidence="7">
    <location>
        <begin position="297"/>
        <end position="315"/>
    </location>
</feature>
<evidence type="ECO:0000313" key="9">
    <source>
        <dbReference type="EMBL" id="KAF2744216.1"/>
    </source>
</evidence>
<feature type="transmembrane region" description="Helical" evidence="7">
    <location>
        <begin position="327"/>
        <end position="346"/>
    </location>
</feature>
<evidence type="ECO:0000259" key="8">
    <source>
        <dbReference type="PROSITE" id="PS50850"/>
    </source>
</evidence>
<protein>
    <submittedName>
        <fullName evidence="9">MFS general substrate transporter</fullName>
    </submittedName>
</protein>